<keyword evidence="1" id="KW-0479">Metal-binding</keyword>
<feature type="region of interest" description="Disordered" evidence="3">
    <location>
        <begin position="2310"/>
        <end position="2361"/>
    </location>
</feature>
<dbReference type="Gene3D" id="4.10.60.10">
    <property type="entry name" value="Zinc finger, CCHC-type"/>
    <property type="match status" value="1"/>
</dbReference>
<keyword evidence="1" id="KW-0862">Zinc</keyword>
<gene>
    <name evidence="6" type="ORF">SNAT2548_LOCUS13203</name>
</gene>
<feature type="region of interest" description="Disordered" evidence="3">
    <location>
        <begin position="1336"/>
        <end position="1487"/>
    </location>
</feature>
<feature type="region of interest" description="Disordered" evidence="3">
    <location>
        <begin position="89"/>
        <end position="109"/>
    </location>
</feature>
<dbReference type="Pfam" id="PF07727">
    <property type="entry name" value="RVT_2"/>
    <property type="match status" value="1"/>
</dbReference>
<feature type="compositionally biased region" description="Basic and acidic residues" evidence="3">
    <location>
        <begin position="2128"/>
        <end position="2143"/>
    </location>
</feature>
<feature type="region of interest" description="Disordered" evidence="3">
    <location>
        <begin position="146"/>
        <end position="199"/>
    </location>
</feature>
<feature type="region of interest" description="Disordered" evidence="3">
    <location>
        <begin position="2732"/>
        <end position="2823"/>
    </location>
</feature>
<feature type="compositionally biased region" description="Low complexity" evidence="3">
    <location>
        <begin position="1523"/>
        <end position="1532"/>
    </location>
</feature>
<evidence type="ECO:0000256" key="3">
    <source>
        <dbReference type="SAM" id="MobiDB-lite"/>
    </source>
</evidence>
<feature type="compositionally biased region" description="Acidic residues" evidence="3">
    <location>
        <begin position="1368"/>
        <end position="1399"/>
    </location>
</feature>
<feature type="compositionally biased region" description="Acidic residues" evidence="3">
    <location>
        <begin position="1797"/>
        <end position="1807"/>
    </location>
</feature>
<reference evidence="6" key="1">
    <citation type="submission" date="2021-02" db="EMBL/GenBank/DDBJ databases">
        <authorList>
            <person name="Dougan E. K."/>
            <person name="Rhodes N."/>
            <person name="Thang M."/>
            <person name="Chan C."/>
        </authorList>
    </citation>
    <scope>NUCLEOTIDE SEQUENCE</scope>
</reference>
<feature type="compositionally biased region" description="Basic and acidic residues" evidence="3">
    <location>
        <begin position="2787"/>
        <end position="2815"/>
    </location>
</feature>
<feature type="compositionally biased region" description="Low complexity" evidence="3">
    <location>
        <begin position="901"/>
        <end position="910"/>
    </location>
</feature>
<dbReference type="Proteomes" id="UP000604046">
    <property type="component" value="Unassembled WGS sequence"/>
</dbReference>
<protein>
    <recommendedName>
        <fullName evidence="8">CCHC-type domain-containing protein</fullName>
    </recommendedName>
</protein>
<feature type="compositionally biased region" description="Polar residues" evidence="3">
    <location>
        <begin position="89"/>
        <end position="107"/>
    </location>
</feature>
<feature type="coiled-coil region" evidence="2">
    <location>
        <begin position="972"/>
        <end position="1013"/>
    </location>
</feature>
<dbReference type="PROSITE" id="PS50103">
    <property type="entry name" value="ZF_C3H1"/>
    <property type="match status" value="1"/>
</dbReference>
<feature type="compositionally biased region" description="Low complexity" evidence="3">
    <location>
        <begin position="2767"/>
        <end position="2782"/>
    </location>
</feature>
<feature type="compositionally biased region" description="Acidic residues" evidence="3">
    <location>
        <begin position="1462"/>
        <end position="1474"/>
    </location>
</feature>
<feature type="compositionally biased region" description="Basic and acidic residues" evidence="3">
    <location>
        <begin position="2318"/>
        <end position="2331"/>
    </location>
</feature>
<feature type="compositionally biased region" description="Basic and acidic residues" evidence="3">
    <location>
        <begin position="1931"/>
        <end position="1965"/>
    </location>
</feature>
<dbReference type="SMART" id="SM00343">
    <property type="entry name" value="ZnF_C2HC"/>
    <property type="match status" value="1"/>
</dbReference>
<feature type="domain" description="C3H1-type" evidence="4">
    <location>
        <begin position="203"/>
        <end position="229"/>
    </location>
</feature>
<feature type="region of interest" description="Disordered" evidence="3">
    <location>
        <begin position="2832"/>
        <end position="2851"/>
    </location>
</feature>
<dbReference type="InterPro" id="IPR001878">
    <property type="entry name" value="Znf_CCHC"/>
</dbReference>
<sequence>MDIDSVQSFEQLCTDMGIPQRLLEALRASGYRTIADLAFSLPEQHYLDAWLTAQPQELWDELQVQDTAWSPVIGRLRRTLARCQTITSGTGPAISSQEPAPATSATRNAHIAENADRKIWSELSAMCARGWSLDDSLHELTHIRSDLHTLLQPRPRPPNTPKGKGKGKEDKGKGKGKTSKGVRNDALKQPYAGHSTQDLATAKGDKKICLRFNKGTCNNPNCKFLHICGVKQSNGEPCGKKHAAWQHRDTGPSAPRSPSSDSYYSTTSTSGSEASARDPDAATPSITTTMPRLFLDLFAGTTSPLTAAAKELNLDSIEPIDALANPKHNVLDDCFYAILQRLCWSGLVSFIWSAPPCEQQQRVDSSAEIHARSRALVRAATAKGADGGFEQPVDAMSWLEHDNVQLLCELNATCAHVAACAHGLNIHKAWVFCCTLRETASLASVCKHHRDEHTSVCNKRDSSGAFTSSTTAKYPSTLAKALLTIAQPRISSTGLHSISLQHALSLLPVSMPPHPRLLVCDGSGQNSTADHSLPSNDKRMSKLREAFMSYVQDNNLMQQLATHLSQAKDTHPLSEKQQLDLACLAHAIVHPGCTDTNCLRTIEAEQSTKVQQNEKERQFITVHIDHVPGFGNDLADGRSRSYDPLFCALKLHAALKSRGLVLGSARQEFLENRQPESPGKPEGTVFWKIWVATCPPMCKRGQPQKMDPSVRKSRMSWEAFGPQMAPDLSLSVPRLGTDKAVSHPVQLLIRGISVEKVGTALSLSLSPWCVNLGGCDIAMPLQATLLQQPFASTRRPPEEPLTRGIALPSDPSGHVSPSKESRVPNLGLKLGPGQGRWPLPWTEPKREERRRPGVAFEKKATGATHAPNVPPAPQAPLLKSSSEPMVPADFPSTLRRAPANRGSAGTSSGRRGARGSLHDLVEQLENGLDGITDAYLRVHKAKASRLAVRKGLNRARFQANDAPFDAVDHSEQQQAQVTAAQVMQELVNLRNELTRQREENDRLRAEQSTALERVRQESAAQVAEVRAQAHTAVQQATAQMGTMPQLVSDMVKSNKELVEAMAKKGGPNEKLCLVDTKGLGKPTTFSGESEQFLPWRHRMSSYVCSIHHDLQEVLEWLEEREKPFSSEELDTAFGEKALEADRVPRLQEKSRELANALQMVTSKEPFTIVCNCQNNGFEAWRRLTRRYDPATASRKRTMLRAIISPQKQKLENLPQAIEEWADAVRTYEKRKDSTGRRTTLADEIKMAALEAMLPQELESHIQLNQSRFSTYDDVLDEVTRFIEYKTGKSLKVISAAAASAASKDDPMDLSYVERGKGKGASKVVCHNCGRSGHYARDCWSNGGKGSQQQRGSPKGNIEEGGENAGEGNQDENWQEGEEDECWEDGDWGETWEDGWEEAETNNLYVGALERESPKREKEKKKKESKPDPGSRGSSREEGSGPTVLGAMAPKDPKRKVPPKEEKDEDEKELEALEEQMDRARGQFQDLKEKVELARRRRQERLLQEAEELAEARRRSRGEVPGQSSFGAFSSSSRGPPERVREPKAGKKEEKKEVRSKALDTAPWKRVSRYREPPVPEPKTPPKAKQERPRTPPKSPPPSRTKSPLLKPKVEPKRTEPKSPPSKPKVEPKRTEPKSPPSKPPPGSEEVQPRSEEVERQLATTAPKWGASRSQRPVAKAKPKLLRSPASWAGMRFRERVAHQDAIRDKKPRGTVGESLLKKQGEACSTCGSRRLKFRSKASLLLKKRMKEYKAAAAKAAGSHYERKVFEREKLVRADRPSKAELRSAKVAEKVKQREEEAAGEEEEEEEDKFSLEPESSEDESDFEDDPPSEGPEEPKKEKKKKPPKQEEGTEGATAITASTSSSMQRMLASGLMETNRANLAVLDQRIATKREKLEGRGSDPELEAEIASLEDERKRLKEERERLRAQQAGVKKKEPEHRRDQSVHDVRYKRQVEKGDSHWKAWRAEKGRRRAQEHRRSGVGERAKERIEADKKWHARHDVKVKKGDFRDNQKEEVDGIDTEVIHSDGTEAKPERRKDYRPLTKAERTSHRVDVDDEEELYRKELEKQERPKATGRYSADPSIAAEQKKKRNQKRNQRRNKLKRKLGSTWDPEHKGRKKVKKSEDDDEETVHCEDYDDRRDPRGEDPEDPGEGGVRQSVHSFETVDAASLGASPGVASVEVNFDTGAAVTVLPEKYVTQPKDNGVRYKTASGEALKDQGKAEVTGTLSGGRGATITGRGAGVHRILLSGAQACKTHFAFLHGTGGLLVPKGTAFAKEADEALRQLAWKHKGVGTKMQVKNGIYVFPLQDEKKGVKGGSKGQEKGGTEDDRFAEEPEAPGEEQQRAIVPKSPDQPTADQIAQHEASGHAVHRSWCVHCQRARKMVNPHYRIRRAELETSLPTLHMDYFFLGKEKQEDDVMPHLVVRCDKTQRTWATSLPEKGTHAYNVTWLASVIREAGWKRMCLFSDNEHALRALKLKASEEVQNVVFDLRESPTSTEHENAPSNGIAEAAVREVKRMVRAILSELETKLKIEVGVDHPILAWIARHAAFLMTRFRIGEDGKSAYERTLGRPWRRPTIVFGEQVMFKPVGSKHKRGSLDARVCMGRYVGTASRNADLLIMTSEGISRGHSLHRRPEDEKWPVEGFEVLRGLPWRMSGPQERASPNRVGMPALEGEQPAPQHRDFKARNLYVMKSDIELYGYTPQCPGCDAQLMGLPQRAHNDECRMRVQRRLQETDEGKERVKRAQERVEKDYGKRVKRDQPALEGRPAPDAMDVAAEEAAGAPLSRPMEVEDRAEPKQRKRAASKDVEDLYREEPSTRATDGPDVEVIGVHVQGGASGSAGPGLDHSRQQARADAEMYDTATANPPPANEEVRMNLITRMFEQKGLKCSPTEAKAINSMVLQLGGNGNSAVPWSMVNEGIILPMDQEPSMFAQAEHLRFFEKLEQVKPKLLVGKLPTGPFQSVQRAFDMTNKIGVETRRGNLRKARSQLGLCFETFEAQKEAGNYFLYECPRGTKSWEHELAQRMGSYLVEGPMCKWKVDESGKMIAGQSGKKRTRWITNSATVATALEKLCKGNAKVWNRTLSFKEGIVTAKAEYPPKLERALLAGVRAQLVLDGEMKEVGHVGGPDPHEEPPLEEYLHDTLPKAGQLHVSEPVIDANTGAQLDAKKVAEARASELAWVKKQGVYEKVEESVCWDETGRPPITLKWVDRNKGDDVRENYRSRLVVREVKSQGQAALIPDYALFSSMPPLEGLKILCSLLTTLKRSKSGKKLTLKLTDISRAHFYGKAERRVFVTLPEGDEAPGFCGLLKRTMYGTRDASAVWQRSYTSLLRKHGFVVGKAYPCTFYHAEADVRLLVHGDDFLVLADEDGHRFVDKVLSEEYEFKCDGHIGPECEKDSMTVLNRVVSYDSQTGTVTYEADPRHAEALVRDLGLESAKAAKTPAEKKKGSDLKAMLEAQPLNAELQKAYRSHTMRAAFLAQDRPDIAEATKSLARHMKEPTEWAWADLKRLVRYLRGNPRLIYEYHPQRFSKEIVMYCDSDHAGCLITRRSTTGLVTMLGSHCVKHSSNVQSTISLSSGESEFYAIVRAGSIGLSLQAMLEDWGLKVGLRIRSDSSAARGTTQRQGLGQARHVQTRYLWVQEKVATRALELERVGTEKNYSDICTKPMPEVAMLKHLKNMGLRFHVGRAGAAKRLV</sequence>
<dbReference type="InterPro" id="IPR000571">
    <property type="entry name" value="Znf_CCCH"/>
</dbReference>
<dbReference type="PANTHER" id="PTHR11439:SF483">
    <property type="entry name" value="PEPTIDE SYNTHASE GLIP-LIKE, PUTATIVE (AFU_ORTHOLOGUE AFUA_3G12920)-RELATED"/>
    <property type="match status" value="1"/>
</dbReference>
<feature type="compositionally biased region" description="Low complexity" evidence="3">
    <location>
        <begin position="1850"/>
        <end position="1862"/>
    </location>
</feature>
<feature type="compositionally biased region" description="Basic and acidic residues" evidence="3">
    <location>
        <begin position="2732"/>
        <end position="2760"/>
    </location>
</feature>
<feature type="compositionally biased region" description="Basic and acidic residues" evidence="3">
    <location>
        <begin position="1974"/>
        <end position="2051"/>
    </location>
</feature>
<dbReference type="GO" id="GO:0003676">
    <property type="term" value="F:nucleic acid binding"/>
    <property type="evidence" value="ECO:0007669"/>
    <property type="project" value="InterPro"/>
</dbReference>
<evidence type="ECO:0000256" key="2">
    <source>
        <dbReference type="SAM" id="Coils"/>
    </source>
</evidence>
<feature type="compositionally biased region" description="Basic residues" evidence="3">
    <location>
        <begin position="2086"/>
        <end position="2104"/>
    </location>
</feature>
<feature type="compositionally biased region" description="Basic and acidic residues" evidence="3">
    <location>
        <begin position="843"/>
        <end position="860"/>
    </location>
</feature>
<feature type="region of interest" description="Disordered" evidence="3">
    <location>
        <begin position="1753"/>
        <end position="1870"/>
    </location>
</feature>
<keyword evidence="2" id="KW-0175">Coiled coil</keyword>
<feature type="compositionally biased region" description="Basic and acidic residues" evidence="3">
    <location>
        <begin position="1759"/>
        <end position="1796"/>
    </location>
</feature>
<dbReference type="GO" id="GO:0008270">
    <property type="term" value="F:zinc ion binding"/>
    <property type="evidence" value="ECO:0007669"/>
    <property type="project" value="UniProtKB-KW"/>
</dbReference>
<name>A0A812M7M4_9DINO</name>
<keyword evidence="7" id="KW-1185">Reference proteome</keyword>
<feature type="compositionally biased region" description="Basic and acidic residues" evidence="3">
    <location>
        <begin position="1623"/>
        <end position="1632"/>
    </location>
</feature>
<feature type="compositionally biased region" description="Basic and acidic residues" evidence="3">
    <location>
        <begin position="1424"/>
        <end position="1438"/>
    </location>
</feature>
<accession>A0A812M7M4</accession>
<dbReference type="EMBL" id="CAJNDS010001369">
    <property type="protein sequence ID" value="CAE7256777.1"/>
    <property type="molecule type" value="Genomic_DNA"/>
</dbReference>
<organism evidence="6 7">
    <name type="scientific">Symbiodinium natans</name>
    <dbReference type="NCBI Taxonomy" id="878477"/>
    <lineage>
        <taxon>Eukaryota</taxon>
        <taxon>Sar</taxon>
        <taxon>Alveolata</taxon>
        <taxon>Dinophyceae</taxon>
        <taxon>Suessiales</taxon>
        <taxon>Symbiodiniaceae</taxon>
        <taxon>Symbiodinium</taxon>
    </lineage>
</organism>
<feature type="compositionally biased region" description="Basic and acidic residues" evidence="3">
    <location>
        <begin position="1535"/>
        <end position="1557"/>
    </location>
</feature>
<feature type="zinc finger region" description="C3H1-type" evidence="1">
    <location>
        <begin position="203"/>
        <end position="229"/>
    </location>
</feature>
<dbReference type="InterPro" id="IPR036875">
    <property type="entry name" value="Znf_CCHC_sf"/>
</dbReference>
<evidence type="ECO:0008006" key="8">
    <source>
        <dbReference type="Google" id="ProtNLM"/>
    </source>
</evidence>
<evidence type="ECO:0000259" key="5">
    <source>
        <dbReference type="PROSITE" id="PS50158"/>
    </source>
</evidence>
<dbReference type="PROSITE" id="PS50158">
    <property type="entry name" value="ZF_CCHC"/>
    <property type="match status" value="1"/>
</dbReference>
<feature type="compositionally biased region" description="Pro residues" evidence="3">
    <location>
        <begin position="1633"/>
        <end position="1642"/>
    </location>
</feature>
<feature type="region of interest" description="Disordered" evidence="3">
    <location>
        <begin position="238"/>
        <end position="285"/>
    </location>
</feature>
<feature type="region of interest" description="Disordered" evidence="3">
    <location>
        <begin position="793"/>
        <end position="914"/>
    </location>
</feature>
<feature type="compositionally biased region" description="Basic and acidic residues" evidence="3">
    <location>
        <begin position="1607"/>
        <end position="1616"/>
    </location>
</feature>
<evidence type="ECO:0000313" key="6">
    <source>
        <dbReference type="EMBL" id="CAE7256777.1"/>
    </source>
</evidence>
<feature type="domain" description="CCHC-type" evidence="5">
    <location>
        <begin position="1325"/>
        <end position="1338"/>
    </location>
</feature>
<feature type="region of interest" description="Disordered" evidence="3">
    <location>
        <begin position="2654"/>
        <end position="2677"/>
    </location>
</feature>
<feature type="compositionally biased region" description="Low complexity" evidence="3">
    <location>
        <begin position="251"/>
        <end position="274"/>
    </location>
</feature>
<evidence type="ECO:0000256" key="1">
    <source>
        <dbReference type="PROSITE-ProRule" id="PRU00723"/>
    </source>
</evidence>
<dbReference type="SUPFAM" id="SSF57756">
    <property type="entry name" value="Retrovirus zinc finger-like domains"/>
    <property type="match status" value="1"/>
</dbReference>
<dbReference type="PANTHER" id="PTHR11439">
    <property type="entry name" value="GAG-POL-RELATED RETROTRANSPOSON"/>
    <property type="match status" value="1"/>
</dbReference>
<feature type="region of interest" description="Disordered" evidence="3">
    <location>
        <begin position="1508"/>
        <end position="1687"/>
    </location>
</feature>
<feature type="compositionally biased region" description="Basic and acidic residues" evidence="3">
    <location>
        <begin position="1475"/>
        <end position="1487"/>
    </location>
</feature>
<feature type="compositionally biased region" description="Basic and acidic residues" evidence="3">
    <location>
        <begin position="2058"/>
        <end position="2070"/>
    </location>
</feature>
<dbReference type="InterPro" id="IPR013103">
    <property type="entry name" value="RVT_2"/>
</dbReference>
<feature type="compositionally biased region" description="Basic and acidic residues" evidence="3">
    <location>
        <begin position="1646"/>
        <end position="1655"/>
    </location>
</feature>
<comment type="caution">
    <text evidence="6">The sequence shown here is derived from an EMBL/GenBank/DDBJ whole genome shotgun (WGS) entry which is preliminary data.</text>
</comment>
<proteinExistence type="predicted"/>
<evidence type="ECO:0000259" key="4">
    <source>
        <dbReference type="PROSITE" id="PS50103"/>
    </source>
</evidence>
<evidence type="ECO:0000313" key="7">
    <source>
        <dbReference type="Proteomes" id="UP000604046"/>
    </source>
</evidence>
<dbReference type="Pfam" id="PF00098">
    <property type="entry name" value="zf-CCHC"/>
    <property type="match status" value="1"/>
</dbReference>
<feature type="region of interest" description="Disordered" evidence="3">
    <location>
        <begin position="1917"/>
        <end position="2154"/>
    </location>
</feature>
<dbReference type="CDD" id="cd09272">
    <property type="entry name" value="RNase_HI_RT_Ty1"/>
    <property type="match status" value="1"/>
</dbReference>
<keyword evidence="1" id="KW-0863">Zinc-finger</keyword>
<feature type="compositionally biased region" description="Acidic residues" evidence="3">
    <location>
        <begin position="1814"/>
        <end position="1831"/>
    </location>
</feature>